<dbReference type="Pfam" id="PF14248">
    <property type="entry name" value="DUF4345"/>
    <property type="match status" value="1"/>
</dbReference>
<evidence type="ECO:0000313" key="4">
    <source>
        <dbReference type="Proteomes" id="UP000215199"/>
    </source>
</evidence>
<protein>
    <recommendedName>
        <fullName evidence="5">DUF4345 domain-containing protein</fullName>
    </recommendedName>
</protein>
<accession>A0A229SQX4</accession>
<feature type="transmembrane region" description="Helical" evidence="2">
    <location>
        <begin position="38"/>
        <end position="57"/>
    </location>
</feature>
<evidence type="ECO:0000256" key="2">
    <source>
        <dbReference type="SAM" id="Phobius"/>
    </source>
</evidence>
<proteinExistence type="predicted"/>
<gene>
    <name evidence="3" type="ORF">CF165_39605</name>
</gene>
<dbReference type="InterPro" id="IPR025597">
    <property type="entry name" value="DUF4345"/>
</dbReference>
<evidence type="ECO:0000256" key="1">
    <source>
        <dbReference type="SAM" id="MobiDB-lite"/>
    </source>
</evidence>
<feature type="transmembrane region" description="Helical" evidence="2">
    <location>
        <begin position="107"/>
        <end position="127"/>
    </location>
</feature>
<sequence length="166" mass="17220">MSAMAASSSTTSSSSACSGASSMSSQTEGVRKMILKKIVLGSAGLGVAVIGVIYLLAPHLLLDVYGVDIQSPSEANIFRSGSGALYVALAILFLLGAFNTRYTRTSLVTLFTFMSGLVVGRLVSIVADGWPHVVLIVVLVVEASFAGAAAYALRVQDSSQQLRETA</sequence>
<comment type="caution">
    <text evidence="3">The sequence shown here is derived from an EMBL/GenBank/DDBJ whole genome shotgun (WGS) entry which is preliminary data.</text>
</comment>
<feature type="transmembrane region" description="Helical" evidence="2">
    <location>
        <begin position="133"/>
        <end position="153"/>
    </location>
</feature>
<feature type="transmembrane region" description="Helical" evidence="2">
    <location>
        <begin position="77"/>
        <end position="95"/>
    </location>
</feature>
<evidence type="ECO:0008006" key="5">
    <source>
        <dbReference type="Google" id="ProtNLM"/>
    </source>
</evidence>
<organism evidence="3 4">
    <name type="scientific">Amycolatopsis vastitatis</name>
    <dbReference type="NCBI Taxonomy" id="1905142"/>
    <lineage>
        <taxon>Bacteria</taxon>
        <taxon>Bacillati</taxon>
        <taxon>Actinomycetota</taxon>
        <taxon>Actinomycetes</taxon>
        <taxon>Pseudonocardiales</taxon>
        <taxon>Pseudonocardiaceae</taxon>
        <taxon>Amycolatopsis</taxon>
    </lineage>
</organism>
<dbReference type="EMBL" id="NMUL01000049">
    <property type="protein sequence ID" value="OXM61160.1"/>
    <property type="molecule type" value="Genomic_DNA"/>
</dbReference>
<feature type="region of interest" description="Disordered" evidence="1">
    <location>
        <begin position="1"/>
        <end position="23"/>
    </location>
</feature>
<name>A0A229SQX4_9PSEU</name>
<keyword evidence="4" id="KW-1185">Reference proteome</keyword>
<dbReference type="AlphaFoldDB" id="A0A229SQX4"/>
<reference evidence="4" key="1">
    <citation type="submission" date="2017-07" db="EMBL/GenBank/DDBJ databases">
        <title>Comparative genome mining reveals phylogenetic distribution patterns of secondary metabolites in Amycolatopsis.</title>
        <authorList>
            <person name="Adamek M."/>
            <person name="Alanjary M."/>
            <person name="Sales-Ortells H."/>
            <person name="Goodfellow M."/>
            <person name="Bull A.T."/>
            <person name="Kalinowski J."/>
            <person name="Ziemert N."/>
        </authorList>
    </citation>
    <scope>NUCLEOTIDE SEQUENCE [LARGE SCALE GENOMIC DNA]</scope>
    <source>
        <strain evidence="4">H5</strain>
    </source>
</reference>
<keyword evidence="2" id="KW-0472">Membrane</keyword>
<dbReference type="Proteomes" id="UP000215199">
    <property type="component" value="Unassembled WGS sequence"/>
</dbReference>
<keyword evidence="2" id="KW-1133">Transmembrane helix</keyword>
<keyword evidence="2" id="KW-0812">Transmembrane</keyword>
<evidence type="ECO:0000313" key="3">
    <source>
        <dbReference type="EMBL" id="OXM61160.1"/>
    </source>
</evidence>